<dbReference type="PANTHER" id="PTHR36933:SF1">
    <property type="entry name" value="SLL0788 PROTEIN"/>
    <property type="match status" value="1"/>
</dbReference>
<sequence>MPHTLMKRALVPALSLAVVAGLTACSDAEDAGHDMDAMTSPTSAQSSEPPAEDSASFNDADVTFAQMMIPHHEQAIAMSDVLLAKDGIDPEVVDLARQIKAAQGPEIDTLTRWLDAWGVEPTSGGHGSMDGMMSEEDVQALEEAQEAEAQRLFLKQMIVHHEGAVEMARAEVADGRDPQAVAMAQSVVDTQSDEIRAMEGLLAGG</sequence>
<accession>A0ABP4VFN1</accession>
<feature type="compositionally biased region" description="Polar residues" evidence="1">
    <location>
        <begin position="39"/>
        <end position="48"/>
    </location>
</feature>
<evidence type="ECO:0000259" key="3">
    <source>
        <dbReference type="Pfam" id="PF03713"/>
    </source>
</evidence>
<dbReference type="Pfam" id="PF03713">
    <property type="entry name" value="DUF305"/>
    <property type="match status" value="1"/>
</dbReference>
<reference evidence="5" key="1">
    <citation type="journal article" date="2019" name="Int. J. Syst. Evol. Microbiol.">
        <title>The Global Catalogue of Microorganisms (GCM) 10K type strain sequencing project: providing services to taxonomists for standard genome sequencing and annotation.</title>
        <authorList>
            <consortium name="The Broad Institute Genomics Platform"/>
            <consortium name="The Broad Institute Genome Sequencing Center for Infectious Disease"/>
            <person name="Wu L."/>
            <person name="Ma J."/>
        </authorList>
    </citation>
    <scope>NUCLEOTIDE SEQUENCE [LARGE SCALE GENOMIC DNA]</scope>
    <source>
        <strain evidence="5">JCM 15589</strain>
    </source>
</reference>
<dbReference type="InterPro" id="IPR012347">
    <property type="entry name" value="Ferritin-like"/>
</dbReference>
<dbReference type="Proteomes" id="UP001501138">
    <property type="component" value="Unassembled WGS sequence"/>
</dbReference>
<evidence type="ECO:0000256" key="1">
    <source>
        <dbReference type="SAM" id="MobiDB-lite"/>
    </source>
</evidence>
<dbReference type="PANTHER" id="PTHR36933">
    <property type="entry name" value="SLL0788 PROTEIN"/>
    <property type="match status" value="1"/>
</dbReference>
<keyword evidence="2" id="KW-0732">Signal</keyword>
<feature type="region of interest" description="Disordered" evidence="1">
    <location>
        <begin position="32"/>
        <end position="56"/>
    </location>
</feature>
<feature type="signal peptide" evidence="2">
    <location>
        <begin position="1"/>
        <end position="24"/>
    </location>
</feature>
<protein>
    <submittedName>
        <fullName evidence="4">DUF305 domain-containing protein</fullName>
    </submittedName>
</protein>
<name>A0ABP4VFN1_9MICO</name>
<feature type="chain" id="PRO_5047361409" evidence="2">
    <location>
        <begin position="25"/>
        <end position="205"/>
    </location>
</feature>
<comment type="caution">
    <text evidence="4">The sequence shown here is derived from an EMBL/GenBank/DDBJ whole genome shotgun (WGS) entry which is preliminary data.</text>
</comment>
<feature type="domain" description="DUF305" evidence="3">
    <location>
        <begin position="61"/>
        <end position="202"/>
    </location>
</feature>
<organism evidence="4 5">
    <name type="scientific">Isoptericola hypogeus</name>
    <dbReference type="NCBI Taxonomy" id="300179"/>
    <lineage>
        <taxon>Bacteria</taxon>
        <taxon>Bacillati</taxon>
        <taxon>Actinomycetota</taxon>
        <taxon>Actinomycetes</taxon>
        <taxon>Micrococcales</taxon>
        <taxon>Promicromonosporaceae</taxon>
        <taxon>Isoptericola</taxon>
    </lineage>
</organism>
<dbReference type="RefSeq" id="WP_425553693.1">
    <property type="nucleotide sequence ID" value="NZ_BAAAPM010000003.1"/>
</dbReference>
<dbReference type="Gene3D" id="1.20.1260.10">
    <property type="match status" value="1"/>
</dbReference>
<keyword evidence="5" id="KW-1185">Reference proteome</keyword>
<evidence type="ECO:0000313" key="4">
    <source>
        <dbReference type="EMBL" id="GAA1722606.1"/>
    </source>
</evidence>
<proteinExistence type="predicted"/>
<evidence type="ECO:0000313" key="5">
    <source>
        <dbReference type="Proteomes" id="UP001501138"/>
    </source>
</evidence>
<evidence type="ECO:0000256" key="2">
    <source>
        <dbReference type="SAM" id="SignalP"/>
    </source>
</evidence>
<dbReference type="PROSITE" id="PS51257">
    <property type="entry name" value="PROKAR_LIPOPROTEIN"/>
    <property type="match status" value="1"/>
</dbReference>
<dbReference type="EMBL" id="BAAAPM010000003">
    <property type="protein sequence ID" value="GAA1722606.1"/>
    <property type="molecule type" value="Genomic_DNA"/>
</dbReference>
<gene>
    <name evidence="4" type="ORF">GCM10009809_17970</name>
</gene>
<dbReference type="InterPro" id="IPR005183">
    <property type="entry name" value="DUF305_CopM-like"/>
</dbReference>